<keyword evidence="2" id="KW-1185">Reference proteome</keyword>
<dbReference type="EMBL" id="KE346180">
    <property type="protein sequence ID" value="EXC28688.1"/>
    <property type="molecule type" value="Genomic_DNA"/>
</dbReference>
<reference evidence="2" key="1">
    <citation type="submission" date="2013-01" db="EMBL/GenBank/DDBJ databases">
        <title>Draft Genome Sequence of a Mulberry Tree, Morus notabilis C.K. Schneid.</title>
        <authorList>
            <person name="He N."/>
            <person name="Zhao S."/>
        </authorList>
    </citation>
    <scope>NUCLEOTIDE SEQUENCE</scope>
</reference>
<dbReference type="AlphaFoldDB" id="W9SV27"/>
<evidence type="ECO:0008006" key="3">
    <source>
        <dbReference type="Google" id="ProtNLM"/>
    </source>
</evidence>
<proteinExistence type="predicted"/>
<evidence type="ECO:0000313" key="2">
    <source>
        <dbReference type="Proteomes" id="UP000030645"/>
    </source>
</evidence>
<sequence length="150" mass="16674">MEPWTFNNALIALKEVDGVNIGDVGEFRHTRLWVQVHNLPSEGMIEEIGVREASTGVNLGVLAIVESFVVTDFSMSYSSWKLPMDTSLNLCSKKLGNLCAILEEHDESCSVPDILRFKVLYVVKNDISKNPQFSQSTDLALHDNVVTAFS</sequence>
<gene>
    <name evidence="1" type="ORF">L484_006984</name>
</gene>
<organism evidence="1 2">
    <name type="scientific">Morus notabilis</name>
    <dbReference type="NCBI Taxonomy" id="981085"/>
    <lineage>
        <taxon>Eukaryota</taxon>
        <taxon>Viridiplantae</taxon>
        <taxon>Streptophyta</taxon>
        <taxon>Embryophyta</taxon>
        <taxon>Tracheophyta</taxon>
        <taxon>Spermatophyta</taxon>
        <taxon>Magnoliopsida</taxon>
        <taxon>eudicotyledons</taxon>
        <taxon>Gunneridae</taxon>
        <taxon>Pentapetalae</taxon>
        <taxon>rosids</taxon>
        <taxon>fabids</taxon>
        <taxon>Rosales</taxon>
        <taxon>Moraceae</taxon>
        <taxon>Moreae</taxon>
        <taxon>Morus</taxon>
    </lineage>
</organism>
<accession>W9SV27</accession>
<protein>
    <recommendedName>
        <fullName evidence="3">DUF4283 domain-containing protein</fullName>
    </recommendedName>
</protein>
<evidence type="ECO:0000313" key="1">
    <source>
        <dbReference type="EMBL" id="EXC28688.1"/>
    </source>
</evidence>
<name>W9SV27_9ROSA</name>
<dbReference type="Proteomes" id="UP000030645">
    <property type="component" value="Unassembled WGS sequence"/>
</dbReference>